<evidence type="ECO:0000256" key="1">
    <source>
        <dbReference type="ARBA" id="ARBA00022898"/>
    </source>
</evidence>
<evidence type="ECO:0000313" key="5">
    <source>
        <dbReference type="Proteomes" id="UP000693970"/>
    </source>
</evidence>
<dbReference type="GO" id="GO:0033387">
    <property type="term" value="P:putrescine biosynthetic process from arginine, via ornithine"/>
    <property type="evidence" value="ECO:0007669"/>
    <property type="project" value="TreeGrafter"/>
</dbReference>
<dbReference type="GO" id="GO:0004586">
    <property type="term" value="F:ornithine decarboxylase activity"/>
    <property type="evidence" value="ECO:0007669"/>
    <property type="project" value="TreeGrafter"/>
</dbReference>
<dbReference type="InterPro" id="IPR022643">
    <property type="entry name" value="De-COase2_C"/>
</dbReference>
<name>A0A9K3LXX2_9STRA</name>
<sequence length="1094" mass="123843">MKMEYYLVLTGSNHNNTTVQMKIDEEQLVKSIGVLVNGRVEEEGSSRKHNNIDHYLDTERRAFQNERFLAAWVLLSRCSQNTLQETWKDYRESLFDFAKRLLSEEGITDESEQRLLICYVRLLSQVVSRLVFSVEAHDLLHMILDTWAFVSSNWKLDDMSHRRMNIDVADALFVMIPEEKDVTRISKALNTLWSVFSQRGIEKWSMKPPDKGEGNDQQSMTEEFRKVIALLDSILTTDETGTVDNEEYIHDTWLKLVLSIFDIHEAAISDELANKVMRWVSQNDQKLSKELRFGWHEWMMRYIAGRCSQNRSFLALRDPSLMTNLQNILLAHAISPDDGAHRATSWRTASAVVNKIGWKWGASSSVNSPICIWARLASGEWRLQLEKGKKLSLQDQAVLDECGHMMISVVRFLVNFDANPADPKTLDAEALLHTKESVEESFLAASEYLASPPPLNFQPIVAEVWCELLPELDLDMIGSLETVVPALTNLLERFTEKCPEDAILRSLTHVQSTAAHNDRFRNLIRPLEEPIALCIRELTTQSTGPSLFSLTPDIDGSIQFPDTSTDCGPFGTAHEEFSELNQDEYALPIEDTVRSRESVKEKWALRRKQSDDPMNIPSDYSVLNKKEQYSGTRAIPPLCVLLRRSWHDAMRSFTLRNMQRSKQQGNFGVSGGNTKKIDYKKTFPSVLSILQTSALNHQIETMKGEDDKALSLYPGEFDFKTTIDRMAESRSRAFLLLDFSSIVQAHTTWRKKMPRKGVQLAYSIRHNANPKLLQLFTRLGVALRVATKYDLQLVRNSTYDKLLLWEDFHVAEKPPSFYRALFDNQDAPEKNIPVTINTAFDLERIESQGKVVSNRRHQAAPRLQFLVKLDNSALQDWPSLLKNLCMKAAAAGNDIVGFAVELVTEASRLKTLLNAITAVIDFVTLEGIMRTIQVHMTLAPASAVIDDTIIEWSRSQSTKCALISVDVSRLLLANAAALCARIIGVKKTGFHAHYYIDDGCYGSLSHYSKDGAPIPLRLRSDPTDEFQNESDIQLTSTVWGPTCDGLDKVCSDVTLPILSRDDWLVFSDFGFCNEGTCFNGLSPPDIACCILGKM</sequence>
<dbReference type="Pfam" id="PF00278">
    <property type="entry name" value="Orn_DAP_Arg_deC"/>
    <property type="match status" value="1"/>
</dbReference>
<evidence type="ECO:0000313" key="4">
    <source>
        <dbReference type="EMBL" id="KAG7370147.1"/>
    </source>
</evidence>
<dbReference type="OrthoDB" id="5034579at2759"/>
<evidence type="ECO:0000256" key="2">
    <source>
        <dbReference type="ARBA" id="ARBA00023239"/>
    </source>
</evidence>
<dbReference type="EMBL" id="JAGRRH010000005">
    <property type="protein sequence ID" value="KAG7370147.1"/>
    <property type="molecule type" value="Genomic_DNA"/>
</dbReference>
<dbReference type="GO" id="GO:0005737">
    <property type="term" value="C:cytoplasm"/>
    <property type="evidence" value="ECO:0007669"/>
    <property type="project" value="TreeGrafter"/>
</dbReference>
<protein>
    <submittedName>
        <fullName evidence="4">Pyridoxal-dependent decarboxylase</fullName>
    </submittedName>
</protein>
<dbReference type="Proteomes" id="UP000693970">
    <property type="component" value="Unassembled WGS sequence"/>
</dbReference>
<keyword evidence="2" id="KW-0456">Lyase</keyword>
<proteinExistence type="predicted"/>
<dbReference type="PANTHER" id="PTHR11482:SF6">
    <property type="entry name" value="ORNITHINE DECARBOXYLASE 1-RELATED"/>
    <property type="match status" value="1"/>
</dbReference>
<feature type="domain" description="Orn/DAP/Arg decarboxylase 2 C-terminal" evidence="3">
    <location>
        <begin position="946"/>
        <end position="1070"/>
    </location>
</feature>
<organism evidence="4 5">
    <name type="scientific">Nitzschia inconspicua</name>
    <dbReference type="NCBI Taxonomy" id="303405"/>
    <lineage>
        <taxon>Eukaryota</taxon>
        <taxon>Sar</taxon>
        <taxon>Stramenopiles</taxon>
        <taxon>Ochrophyta</taxon>
        <taxon>Bacillariophyta</taxon>
        <taxon>Bacillariophyceae</taxon>
        <taxon>Bacillariophycidae</taxon>
        <taxon>Bacillariales</taxon>
        <taxon>Bacillariaceae</taxon>
        <taxon>Nitzschia</taxon>
    </lineage>
</organism>
<keyword evidence="5" id="KW-1185">Reference proteome</keyword>
<dbReference type="InterPro" id="IPR002433">
    <property type="entry name" value="Orn_de-COase"/>
</dbReference>
<gene>
    <name evidence="4" type="ORF">IV203_027893</name>
</gene>
<keyword evidence="1" id="KW-0663">Pyridoxal phosphate</keyword>
<reference evidence="4" key="1">
    <citation type="journal article" date="2021" name="Sci. Rep.">
        <title>Diploid genomic architecture of Nitzschia inconspicua, an elite biomass production diatom.</title>
        <authorList>
            <person name="Oliver A."/>
            <person name="Podell S."/>
            <person name="Pinowska A."/>
            <person name="Traller J.C."/>
            <person name="Smith S.R."/>
            <person name="McClure R."/>
            <person name="Beliaev A."/>
            <person name="Bohutskyi P."/>
            <person name="Hill E.A."/>
            <person name="Rabines A."/>
            <person name="Zheng H."/>
            <person name="Allen L.Z."/>
            <person name="Kuo A."/>
            <person name="Grigoriev I.V."/>
            <person name="Allen A.E."/>
            <person name="Hazlebeck D."/>
            <person name="Allen E.E."/>
        </authorList>
    </citation>
    <scope>NUCLEOTIDE SEQUENCE</scope>
    <source>
        <strain evidence="4">Hildebrandi</strain>
    </source>
</reference>
<dbReference type="PANTHER" id="PTHR11482">
    <property type="entry name" value="ARGININE/DIAMINOPIMELATE/ORNITHINE DECARBOXYLASE"/>
    <property type="match status" value="1"/>
</dbReference>
<evidence type="ECO:0000259" key="3">
    <source>
        <dbReference type="Pfam" id="PF00278"/>
    </source>
</evidence>
<dbReference type="AlphaFoldDB" id="A0A9K3LXX2"/>
<comment type="caution">
    <text evidence="4">The sequence shown here is derived from an EMBL/GenBank/DDBJ whole genome shotgun (WGS) entry which is preliminary data.</text>
</comment>
<reference evidence="4" key="2">
    <citation type="submission" date="2021-04" db="EMBL/GenBank/DDBJ databases">
        <authorList>
            <person name="Podell S."/>
        </authorList>
    </citation>
    <scope>NUCLEOTIDE SEQUENCE</scope>
    <source>
        <strain evidence="4">Hildebrandi</strain>
    </source>
</reference>
<accession>A0A9K3LXX2</accession>